<dbReference type="GeneID" id="9704447"/>
<feature type="domain" description="KAP NTPase" evidence="2">
    <location>
        <begin position="19"/>
        <end position="270"/>
    </location>
</feature>
<dbReference type="PaxDb" id="79929-MTBMA_c07390"/>
<gene>
    <name evidence="3" type="ordered locus">MTBMA_c07390</name>
</gene>
<evidence type="ECO:0000256" key="1">
    <source>
        <dbReference type="SAM" id="Coils"/>
    </source>
</evidence>
<feature type="coiled-coil region" evidence="1">
    <location>
        <begin position="594"/>
        <end position="624"/>
    </location>
</feature>
<dbReference type="SUPFAM" id="SSF52540">
    <property type="entry name" value="P-loop containing nucleoside triphosphate hydrolases"/>
    <property type="match status" value="1"/>
</dbReference>
<accession>D9PVT6</accession>
<dbReference type="InterPro" id="IPR052754">
    <property type="entry name" value="NTPase_KAP_P-loop"/>
</dbReference>
<evidence type="ECO:0000313" key="3">
    <source>
        <dbReference type="EMBL" id="ADL58334.1"/>
    </source>
</evidence>
<dbReference type="PANTHER" id="PTHR22674">
    <property type="entry name" value="NTPASE, KAP FAMILY P-LOOP DOMAIN-CONTAINING 1"/>
    <property type="match status" value="1"/>
</dbReference>
<dbReference type="EMBL" id="CP001710">
    <property type="protein sequence ID" value="ADL58334.1"/>
    <property type="molecule type" value="Genomic_DNA"/>
</dbReference>
<proteinExistence type="predicted"/>
<dbReference type="RefSeq" id="WP_013295558.1">
    <property type="nucleotide sequence ID" value="NC_014408.1"/>
</dbReference>
<dbReference type="PANTHER" id="PTHR22674:SF6">
    <property type="entry name" value="NTPASE KAP FAMILY P-LOOP DOMAIN-CONTAINING PROTEIN 1"/>
    <property type="match status" value="1"/>
</dbReference>
<dbReference type="OrthoDB" id="146963at2157"/>
<dbReference type="AlphaFoldDB" id="D9PVT6"/>
<keyword evidence="4" id="KW-1185">Reference proteome</keyword>
<dbReference type="HOGENOM" id="CLU_021357_0_0_2"/>
<evidence type="ECO:0000259" key="2">
    <source>
        <dbReference type="Pfam" id="PF07693"/>
    </source>
</evidence>
<dbReference type="Gene3D" id="3.40.50.300">
    <property type="entry name" value="P-loop containing nucleotide triphosphate hydrolases"/>
    <property type="match status" value="1"/>
</dbReference>
<reference evidence="3 4" key="2">
    <citation type="journal article" date="2010" name="J. Bacteriol.">
        <title>Complete genome sequence of Methanothermobacter marburgensis, a methanoarchaeon model organism.</title>
        <authorList>
            <person name="Liesegang H."/>
            <person name="Kaster A.K."/>
            <person name="Wiezer A."/>
            <person name="Goenrich M."/>
            <person name="Wollherr A."/>
            <person name="Seedorf H."/>
            <person name="Gottschalk G."/>
            <person name="Thauer R.K."/>
        </authorList>
    </citation>
    <scope>NUCLEOTIDE SEQUENCE [LARGE SCALE GENOMIC DNA]</scope>
    <source>
        <strain evidence="4">ATCC BAA-927 / DSM 2133 / JCM 14651 / NBRC 100331 / OCM 82 / Marburg</strain>
    </source>
</reference>
<keyword evidence="1" id="KW-0175">Coiled coil</keyword>
<dbReference type="InterPro" id="IPR027417">
    <property type="entry name" value="P-loop_NTPase"/>
</dbReference>
<dbReference type="Proteomes" id="UP000000345">
    <property type="component" value="Chromosome"/>
</dbReference>
<reference key="1">
    <citation type="submission" date="2009-08" db="EMBL/GenBank/DDBJ databases">
        <title>The genome sequence of Methanothermobacter marburgensis.</title>
        <authorList>
            <person name="Kaster A."/>
            <person name="Seedorf H."/>
            <person name="Goenrich M."/>
            <person name="Wiezer A."/>
            <person name="Liesegang H."/>
            <person name="Thauer R."/>
            <person name="Gottschalk G."/>
        </authorList>
    </citation>
    <scope>NUCLEOTIDE SEQUENCE</scope>
    <source>
        <strain>Marburg</strain>
    </source>
</reference>
<evidence type="ECO:0000313" key="4">
    <source>
        <dbReference type="Proteomes" id="UP000000345"/>
    </source>
</evidence>
<dbReference type="Pfam" id="PF07693">
    <property type="entry name" value="KAP_NTPase"/>
    <property type="match status" value="1"/>
</dbReference>
<name>D9PVT6_METTM</name>
<protein>
    <recommendedName>
        <fullName evidence="2">KAP NTPase domain-containing protein</fullName>
    </recommendedName>
</protein>
<dbReference type="KEGG" id="mmg:MTBMA_c07390"/>
<dbReference type="STRING" id="79929.MTBMA_c07390"/>
<organism evidence="3 4">
    <name type="scientific">Methanothermobacter marburgensis (strain ATCC BAA-927 / DSM 2133 / JCM 14651 / NBRC 100331 / OCM 82 / Marburg)</name>
    <name type="common">Methanobacterium thermoautotrophicum</name>
    <dbReference type="NCBI Taxonomy" id="79929"/>
    <lineage>
        <taxon>Archaea</taxon>
        <taxon>Methanobacteriati</taxon>
        <taxon>Methanobacteriota</taxon>
        <taxon>Methanomada group</taxon>
        <taxon>Methanobacteria</taxon>
        <taxon>Methanobacteriales</taxon>
        <taxon>Methanobacteriaceae</taxon>
        <taxon>Methanothermobacter</taxon>
    </lineage>
</organism>
<dbReference type="InterPro" id="IPR011646">
    <property type="entry name" value="KAP_P-loop"/>
</dbReference>
<sequence length="624" mass="72749">MFHADEPIKTSAEDKLGRREFAKYVSDSILAYEDSSCLVLGIIGEWGSGKTSIINMITEHLEESNKTNLKIIKFNPWLFSGQEALLLNFFEELRNNLGNEIKEKLDKYLSKLVPDQIGVQLGLNIKYNIKSSKSSPENLEKIKDDLDKSVENANIKLVIVIDDIDRLTAEEIRQIFQMIKIVDLPNTVYISSFDKKTVVKALEKVQEGDGEEYLEKIIHVPFEIPPLGSKEIREILESELKELFKEDINIEDTLPYLKNMRNVKKYMNLLKFKFNAIGEETNKEDLANITILELFEPKLYKEIYENRESFTSYPSLGTLNPLYEKATKKMKEIYKKADNNAKNILKSLFPLLNNITWPYDELRKEKRICTVENFDTYFKLSINESLNLSSDQIRQLIKATEDSKALKKIISKDNFLYLKFLNIHVDEIPPENIVNVLATLLDIEFNHPDFYGCCSLSCEIIFKLLRKMETDRRLQVIKKSIRNGQSIYLALYTFATQGEEKLQVLGEKELESLINLLIEKLHRLAQTDLHGLFYPDTFGNIIELWNVIEPYGVDPYIRELMKDDHLLVEFIKRTTPRFNLQDFVRVDKLDKNEREDLIRRLEKLSSQKELANNAKRILEQLKME</sequence>